<dbReference type="PANTHER" id="PTHR22168:SF3">
    <property type="entry name" value="TRANSMEMBRANE PROTEIN 26"/>
    <property type="match status" value="1"/>
</dbReference>
<dbReference type="AlphaFoldDB" id="A0A814F785"/>
<reference evidence="5" key="1">
    <citation type="submission" date="2021-02" db="EMBL/GenBank/DDBJ databases">
        <authorList>
            <person name="Nowell W R."/>
        </authorList>
    </citation>
    <scope>NUCLEOTIDE SEQUENCE</scope>
</reference>
<accession>A0A814F785</accession>
<dbReference type="Proteomes" id="UP000663836">
    <property type="component" value="Unassembled WGS sequence"/>
</dbReference>
<dbReference type="Proteomes" id="UP000663882">
    <property type="component" value="Unassembled WGS sequence"/>
</dbReference>
<feature type="transmembrane region" description="Helical" evidence="1">
    <location>
        <begin position="208"/>
        <end position="227"/>
    </location>
</feature>
<protein>
    <submittedName>
        <fullName evidence="5">Uncharacterized protein</fullName>
    </submittedName>
</protein>
<dbReference type="Proteomes" id="UP000663854">
    <property type="component" value="Unassembled WGS sequence"/>
</dbReference>
<dbReference type="OrthoDB" id="9996145at2759"/>
<sequence length="445" mass="51639">MHAHGLICTWRVIDTIENPYCWILLVGLGFLLVETGIVIWLRNGREFKTVAICIIFYLTCTIPSLWIIHIDTANRKLYHLAEKKLNARATTTSSIQARQQNFISNSTSSDSSLLSTSRLLLNTNPVTLSIGHIECHDKAWYYMDEQRWLDAIQETMLIVLSICRLLITREHMTVAKSGIVLIITFINGADLLAMSHSIQYHDVIIEHLWMYIGLALLSIGLFQMSFIDTDGLTSSSTTTPNQITSYDNQKKKLRKRIHFLRDQNICPLFRVLFINDGLFLLYRTLLATKVRCSKPTIIFFMAKNVLMITLHCYRVYHRSKEHAKKKAFAAYEHLINSSTLSRKHHHHHPFYDFEQKRLRKHQQRLLHQTIRRPISINHRRRIKTPRTLETFSNNSISYPFARRRNDGGRARTAFALYGLPFHTSQIPRPSTRSSSDNLVAKAIIR</sequence>
<dbReference type="EMBL" id="CAJNOT010001026">
    <property type="protein sequence ID" value="CAF1131072.1"/>
    <property type="molecule type" value="Genomic_DNA"/>
</dbReference>
<proteinExistence type="predicted"/>
<dbReference type="Proteomes" id="UP000663874">
    <property type="component" value="Unassembled WGS sequence"/>
</dbReference>
<dbReference type="Proteomes" id="UP000663823">
    <property type="component" value="Unassembled WGS sequence"/>
</dbReference>
<evidence type="ECO:0000313" key="8">
    <source>
        <dbReference type="EMBL" id="CAF3563703.1"/>
    </source>
</evidence>
<dbReference type="EMBL" id="CAJNOL010000265">
    <property type="protein sequence ID" value="CAF0972289.1"/>
    <property type="molecule type" value="Genomic_DNA"/>
</dbReference>
<keyword evidence="1" id="KW-0812">Transmembrane</keyword>
<dbReference type="EMBL" id="CAJNOU010000336">
    <property type="protein sequence ID" value="CAF0964232.1"/>
    <property type="molecule type" value="Genomic_DNA"/>
</dbReference>
<organism evidence="5 11">
    <name type="scientific">Rotaria sordida</name>
    <dbReference type="NCBI Taxonomy" id="392033"/>
    <lineage>
        <taxon>Eukaryota</taxon>
        <taxon>Metazoa</taxon>
        <taxon>Spiralia</taxon>
        <taxon>Gnathifera</taxon>
        <taxon>Rotifera</taxon>
        <taxon>Eurotatoria</taxon>
        <taxon>Bdelloidea</taxon>
        <taxon>Philodinida</taxon>
        <taxon>Philodinidae</taxon>
        <taxon>Rotaria</taxon>
    </lineage>
</organism>
<keyword evidence="11" id="KW-1185">Reference proteome</keyword>
<feature type="transmembrane region" description="Helical" evidence="1">
    <location>
        <begin position="179"/>
        <end position="196"/>
    </location>
</feature>
<evidence type="ECO:0000313" key="9">
    <source>
        <dbReference type="EMBL" id="CAF3654948.1"/>
    </source>
</evidence>
<dbReference type="Proteomes" id="UP000663870">
    <property type="component" value="Unassembled WGS sequence"/>
</dbReference>
<evidence type="ECO:0000313" key="10">
    <source>
        <dbReference type="EMBL" id="CAF3670142.1"/>
    </source>
</evidence>
<feature type="transmembrane region" description="Helical" evidence="1">
    <location>
        <begin position="50"/>
        <end position="70"/>
    </location>
</feature>
<dbReference type="InterPro" id="IPR019169">
    <property type="entry name" value="Transmembrane_26"/>
</dbReference>
<evidence type="ECO:0000313" key="7">
    <source>
        <dbReference type="EMBL" id="CAF1131072.1"/>
    </source>
</evidence>
<evidence type="ECO:0000313" key="2">
    <source>
        <dbReference type="EMBL" id="CAF0786104.1"/>
    </source>
</evidence>
<dbReference type="EMBL" id="CAJNOO010001260">
    <property type="protein sequence ID" value="CAF1123883.1"/>
    <property type="molecule type" value="Genomic_DNA"/>
</dbReference>
<feature type="transmembrane region" description="Helical" evidence="1">
    <location>
        <begin position="297"/>
        <end position="316"/>
    </location>
</feature>
<feature type="transmembrane region" description="Helical" evidence="1">
    <location>
        <begin position="20"/>
        <end position="41"/>
    </location>
</feature>
<dbReference type="EMBL" id="CAJNOL010000272">
    <property type="protein sequence ID" value="CAF0976803.1"/>
    <property type="molecule type" value="Genomic_DNA"/>
</dbReference>
<dbReference type="Proteomes" id="UP000663889">
    <property type="component" value="Unassembled WGS sequence"/>
</dbReference>
<name>A0A814F785_9BILA</name>
<dbReference type="Pfam" id="PF09772">
    <property type="entry name" value="Tmem26"/>
    <property type="match status" value="1"/>
</dbReference>
<keyword evidence="1" id="KW-1133">Transmembrane helix</keyword>
<keyword evidence="1" id="KW-0472">Membrane</keyword>
<dbReference type="PANTHER" id="PTHR22168">
    <property type="entry name" value="TMEM26 PROTEIN"/>
    <property type="match status" value="1"/>
</dbReference>
<dbReference type="Proteomes" id="UP000663864">
    <property type="component" value="Unassembled WGS sequence"/>
</dbReference>
<evidence type="ECO:0000313" key="11">
    <source>
        <dbReference type="Proteomes" id="UP000663870"/>
    </source>
</evidence>
<evidence type="ECO:0000256" key="1">
    <source>
        <dbReference type="SAM" id="Phobius"/>
    </source>
</evidence>
<dbReference type="EMBL" id="CAJNOH010000032">
    <property type="protein sequence ID" value="CAF0786104.1"/>
    <property type="molecule type" value="Genomic_DNA"/>
</dbReference>
<evidence type="ECO:0000313" key="3">
    <source>
        <dbReference type="EMBL" id="CAF0964232.1"/>
    </source>
</evidence>
<comment type="caution">
    <text evidence="5">The sequence shown here is derived from an EMBL/GenBank/DDBJ whole genome shotgun (WGS) entry which is preliminary data.</text>
</comment>
<dbReference type="EMBL" id="CAJOAX010000310">
    <property type="protein sequence ID" value="CAF3563703.1"/>
    <property type="molecule type" value="Genomic_DNA"/>
</dbReference>
<gene>
    <name evidence="9" type="ORF">FNK824_LOCUS6206</name>
    <name evidence="10" type="ORF">JBS370_LOCUS7480</name>
    <name evidence="4" type="ORF">JXQ802_LOCUS12735</name>
    <name evidence="5" type="ORF">JXQ802_LOCUS12968</name>
    <name evidence="8" type="ORF">OTI717_LOCUS4937</name>
    <name evidence="2" type="ORF">PYM288_LOCUS3882</name>
    <name evidence="6" type="ORF">RFH988_LOCUS20501</name>
    <name evidence="3" type="ORF">SEV965_LOCUS8901</name>
    <name evidence="7" type="ORF">ZHD862_LOCUS19141</name>
</gene>
<evidence type="ECO:0000313" key="4">
    <source>
        <dbReference type="EMBL" id="CAF0972289.1"/>
    </source>
</evidence>
<evidence type="ECO:0000313" key="5">
    <source>
        <dbReference type="EMBL" id="CAF0976803.1"/>
    </source>
</evidence>
<feature type="transmembrane region" description="Helical" evidence="1">
    <location>
        <begin position="265"/>
        <end position="285"/>
    </location>
</feature>
<dbReference type="EMBL" id="CAJOBD010000446">
    <property type="protein sequence ID" value="CAF3670142.1"/>
    <property type="molecule type" value="Genomic_DNA"/>
</dbReference>
<evidence type="ECO:0000313" key="6">
    <source>
        <dbReference type="EMBL" id="CAF1123883.1"/>
    </source>
</evidence>
<dbReference type="EMBL" id="CAJOBE010000528">
    <property type="protein sequence ID" value="CAF3654948.1"/>
    <property type="molecule type" value="Genomic_DNA"/>
</dbReference>